<dbReference type="Proteomes" id="UP001221686">
    <property type="component" value="Unassembled WGS sequence"/>
</dbReference>
<accession>A0ABT5EB08</accession>
<evidence type="ECO:0000313" key="2">
    <source>
        <dbReference type="Proteomes" id="UP001221686"/>
    </source>
</evidence>
<comment type="caution">
    <text evidence="1">The sequence shown here is derived from an EMBL/GenBank/DDBJ whole genome shotgun (WGS) entry which is preliminary data.</text>
</comment>
<sequence length="296" mass="28958">MNASDAEVPGVILVICGRAVAVLNEEALSAGVVVDVGDDVGRSQGAADVDGDGLQHAAEAEGLGGDAGIGRGLGADAAEGVVGPGCREGLGLEQGRGGGVDEGRVGLGGEVDPVGRGGVVFGEAAFGGEEVALEVVLDAGEDAGAVINAVDLAEVVGIVGAGAEALAVDDALLEDLVVDVVFEIGVSGAVEVVVGPAADVVAAVPGAQRGAESVGEGPAGAGVLALGLELQAAGGEGVGLGGVLVGVGDDEAVTLDVEGYARGDRDVKWHLALSEPKAEDNWTGYWPKRQPRARPW</sequence>
<keyword evidence="2" id="KW-1185">Reference proteome</keyword>
<dbReference type="RefSeq" id="WP_272090465.1">
    <property type="nucleotide sequence ID" value="NZ_JAQNDL010000003.1"/>
</dbReference>
<evidence type="ECO:0000313" key="1">
    <source>
        <dbReference type="EMBL" id="MDC0721966.1"/>
    </source>
</evidence>
<protein>
    <submittedName>
        <fullName evidence="1">Uncharacterized protein</fullName>
    </submittedName>
</protein>
<gene>
    <name evidence="1" type="ORF">POL25_33985</name>
</gene>
<reference evidence="1 2" key="1">
    <citation type="submission" date="2022-11" db="EMBL/GenBank/DDBJ databases">
        <title>Minimal conservation of predation-associated metabolite biosynthetic gene clusters underscores biosynthetic potential of Myxococcota including descriptions for ten novel species: Archangium lansinium sp. nov., Myxococcus landrumus sp. nov., Nannocystis bai.</title>
        <authorList>
            <person name="Ahearne A."/>
            <person name="Stevens C."/>
            <person name="Dowd S."/>
        </authorList>
    </citation>
    <scope>NUCLEOTIDE SEQUENCE [LARGE SCALE GENOMIC DNA]</scope>
    <source>
        <strain evidence="1 2">BB15-2</strain>
    </source>
</reference>
<dbReference type="EMBL" id="JAQNDL010000003">
    <property type="protein sequence ID" value="MDC0721966.1"/>
    <property type="molecule type" value="Genomic_DNA"/>
</dbReference>
<name>A0ABT5EB08_9BACT</name>
<organism evidence="1 2">
    <name type="scientific">Nannocystis bainbridge</name>
    <dbReference type="NCBI Taxonomy" id="2995303"/>
    <lineage>
        <taxon>Bacteria</taxon>
        <taxon>Pseudomonadati</taxon>
        <taxon>Myxococcota</taxon>
        <taxon>Polyangia</taxon>
        <taxon>Nannocystales</taxon>
        <taxon>Nannocystaceae</taxon>
        <taxon>Nannocystis</taxon>
    </lineage>
</organism>
<proteinExistence type="predicted"/>